<evidence type="ECO:0000256" key="1">
    <source>
        <dbReference type="SAM" id="MobiDB-lite"/>
    </source>
</evidence>
<feature type="compositionally biased region" description="Basic residues" evidence="1">
    <location>
        <begin position="135"/>
        <end position="150"/>
    </location>
</feature>
<dbReference type="HOGENOM" id="CLU_834148_0_0_1"/>
<name>A0A074X6L3_9PEZI</name>
<feature type="region of interest" description="Disordered" evidence="1">
    <location>
        <begin position="112"/>
        <end position="152"/>
    </location>
</feature>
<reference evidence="2 3" key="1">
    <citation type="journal article" date="2014" name="BMC Genomics">
        <title>Genome sequencing of four Aureobasidium pullulans varieties: biotechnological potential, stress tolerance, and description of new species.</title>
        <authorList>
            <person name="Gostin Ar C."/>
            <person name="Ohm R.A."/>
            <person name="Kogej T."/>
            <person name="Sonjak S."/>
            <person name="Turk M."/>
            <person name="Zajc J."/>
            <person name="Zalar P."/>
            <person name="Grube M."/>
            <person name="Sun H."/>
            <person name="Han J."/>
            <person name="Sharma A."/>
            <person name="Chiniquy J."/>
            <person name="Ngan C.Y."/>
            <person name="Lipzen A."/>
            <person name="Barry K."/>
            <person name="Grigoriev I.V."/>
            <person name="Gunde-Cimerman N."/>
        </authorList>
    </citation>
    <scope>NUCLEOTIDE SEQUENCE [LARGE SCALE GENOMIC DNA]</scope>
    <source>
        <strain evidence="2 3">CBS 147.97</strain>
    </source>
</reference>
<organism evidence="2 3">
    <name type="scientific">Aureobasidium namibiae CBS 147.97</name>
    <dbReference type="NCBI Taxonomy" id="1043004"/>
    <lineage>
        <taxon>Eukaryota</taxon>
        <taxon>Fungi</taxon>
        <taxon>Dikarya</taxon>
        <taxon>Ascomycota</taxon>
        <taxon>Pezizomycotina</taxon>
        <taxon>Dothideomycetes</taxon>
        <taxon>Dothideomycetidae</taxon>
        <taxon>Dothideales</taxon>
        <taxon>Saccotheciaceae</taxon>
        <taxon>Aureobasidium</taxon>
    </lineage>
</organism>
<feature type="region of interest" description="Disordered" evidence="1">
    <location>
        <begin position="170"/>
        <end position="225"/>
    </location>
</feature>
<dbReference type="RefSeq" id="XP_013424270.1">
    <property type="nucleotide sequence ID" value="XM_013568816.1"/>
</dbReference>
<feature type="compositionally biased region" description="Low complexity" evidence="1">
    <location>
        <begin position="113"/>
        <end position="124"/>
    </location>
</feature>
<dbReference type="OrthoDB" id="3642840at2759"/>
<feature type="compositionally biased region" description="Low complexity" evidence="1">
    <location>
        <begin position="198"/>
        <end position="225"/>
    </location>
</feature>
<feature type="compositionally biased region" description="Low complexity" evidence="1">
    <location>
        <begin position="170"/>
        <end position="190"/>
    </location>
</feature>
<keyword evidence="3" id="KW-1185">Reference proteome</keyword>
<gene>
    <name evidence="2" type="ORF">M436DRAFT_53984</name>
</gene>
<dbReference type="EMBL" id="KL584718">
    <property type="protein sequence ID" value="KEQ70236.1"/>
    <property type="molecule type" value="Genomic_DNA"/>
</dbReference>
<evidence type="ECO:0000313" key="2">
    <source>
        <dbReference type="EMBL" id="KEQ70236.1"/>
    </source>
</evidence>
<dbReference type="AlphaFoldDB" id="A0A074X6L3"/>
<dbReference type="STRING" id="1043004.A0A074X6L3"/>
<accession>A0A074X6L3</accession>
<dbReference type="Proteomes" id="UP000027730">
    <property type="component" value="Unassembled WGS sequence"/>
</dbReference>
<evidence type="ECO:0000313" key="3">
    <source>
        <dbReference type="Proteomes" id="UP000027730"/>
    </source>
</evidence>
<dbReference type="GeneID" id="25411879"/>
<proteinExistence type="predicted"/>
<sequence>MTKELLRWEDSPGLEHHCPKCQTPLNNPRAKHTCYFKHVEICPLFHQHFFMIGRTLTYTTNTGQAHNCDTCRRNNNAHDERHRQLALLLRELAQLQKDQGFESIVFPALPFLPTSTSKRPSSSSAGDEDPELTPKLKKRERKKAKKRIKALKGGDALTTAQIAAVAAALHPASRNNSTASTSSSSTNATETSDHDTDTPATPTSPVSPSSPITPTTPTTPSSLSTLMNANKAFHPDVDGKLNSSRMTLQTSLLSILSTSYPSLETSVANALCALNIPDVSDKTPKCIVELVEKVKQAVKEDLRCAEGELRRFHLREAAWYRFVNRSVLALREE</sequence>
<protein>
    <submittedName>
        <fullName evidence="2">Uncharacterized protein</fullName>
    </submittedName>
</protein>